<evidence type="ECO:0000259" key="1">
    <source>
        <dbReference type="PROSITE" id="PS50925"/>
    </source>
</evidence>
<protein>
    <recommendedName>
        <fullName evidence="1">BLUF domain-containing protein</fullName>
    </recommendedName>
</protein>
<accession>A0ABD7FQF7</accession>
<evidence type="ECO:0000313" key="2">
    <source>
        <dbReference type="EMBL" id="RBM58346.1"/>
    </source>
</evidence>
<reference evidence="2 3" key="1">
    <citation type="submission" date="2018-06" db="EMBL/GenBank/DDBJ databases">
        <title>Draft genome sequences of nine Vibrio sp. clinical isolates from across the United States representing the closest known relative of Vibrio cholerae.</title>
        <authorList>
            <person name="Islam M.T."/>
            <person name="Liang K."/>
            <person name="Im M.S."/>
            <person name="Winkjer J."/>
            <person name="Busby S."/>
            <person name="Batra D."/>
            <person name="Rowe L."/>
            <person name="Tarr C.L."/>
            <person name="Boucher Y."/>
        </authorList>
    </citation>
    <scope>NUCLEOTIDE SEQUENCE [LARGE SCALE GENOMIC DNA]</scope>
    <source>
        <strain evidence="2 3">2017V-1110</strain>
    </source>
</reference>
<dbReference type="SUPFAM" id="SSF54975">
    <property type="entry name" value="Acylphosphatase/BLUF domain-like"/>
    <property type="match status" value="1"/>
</dbReference>
<dbReference type="PROSITE" id="PS50925">
    <property type="entry name" value="BLUF"/>
    <property type="match status" value="1"/>
</dbReference>
<feature type="domain" description="BLUF" evidence="1">
    <location>
        <begin position="1"/>
        <end position="62"/>
    </location>
</feature>
<feature type="non-terminal residue" evidence="2">
    <location>
        <position position="1"/>
    </location>
</feature>
<dbReference type="InterPro" id="IPR007024">
    <property type="entry name" value="BLUF_domain"/>
</dbReference>
<dbReference type="SMART" id="SM01034">
    <property type="entry name" value="BLUF"/>
    <property type="match status" value="1"/>
</dbReference>
<dbReference type="AlphaFoldDB" id="A0ABD7FQF7"/>
<dbReference type="Proteomes" id="UP000252199">
    <property type="component" value="Unassembled WGS sequence"/>
</dbReference>
<organism evidence="2 3">
    <name type="scientific">Vibrio paracholerae</name>
    <dbReference type="NCBI Taxonomy" id="650003"/>
    <lineage>
        <taxon>Bacteria</taxon>
        <taxon>Pseudomonadati</taxon>
        <taxon>Pseudomonadota</taxon>
        <taxon>Gammaproteobacteria</taxon>
        <taxon>Vibrionales</taxon>
        <taxon>Vibrionaceae</taxon>
        <taxon>Vibrio</taxon>
    </lineage>
</organism>
<proteinExistence type="predicted"/>
<dbReference type="Gene3D" id="3.30.70.100">
    <property type="match status" value="1"/>
</dbReference>
<dbReference type="Pfam" id="PF04940">
    <property type="entry name" value="BLUF"/>
    <property type="match status" value="1"/>
</dbReference>
<gene>
    <name evidence="2" type="ORF">DLR72_18770</name>
</gene>
<dbReference type="EMBL" id="QKKU01000163">
    <property type="protein sequence ID" value="RBM58346.1"/>
    <property type="molecule type" value="Genomic_DNA"/>
</dbReference>
<comment type="caution">
    <text evidence="2">The sequence shown here is derived from an EMBL/GenBank/DDBJ whole genome shotgun (WGS) entry which is preliminary data.</text>
</comment>
<evidence type="ECO:0000313" key="3">
    <source>
        <dbReference type="Proteomes" id="UP000252199"/>
    </source>
</evidence>
<name>A0ABD7FQF7_9VIBR</name>
<sequence>LTPLIRWPNSLCHYNLNEIDNILTEAVQRNTSTNITGVLYYSNRYFFQCLEGEKRMLRKYLL</sequence>
<dbReference type="InterPro" id="IPR036046">
    <property type="entry name" value="Acylphosphatase-like_dom_sf"/>
</dbReference>